<name>A0ABW3SUP0_9BACT</name>
<dbReference type="Proteomes" id="UP001597094">
    <property type="component" value="Unassembled WGS sequence"/>
</dbReference>
<keyword evidence="2" id="KW-1185">Reference proteome</keyword>
<proteinExistence type="predicted"/>
<evidence type="ECO:0000313" key="2">
    <source>
        <dbReference type="Proteomes" id="UP001597094"/>
    </source>
</evidence>
<dbReference type="RefSeq" id="WP_377532612.1">
    <property type="nucleotide sequence ID" value="NZ_JBHTLD010000330.1"/>
</dbReference>
<organism evidence="1 2">
    <name type="scientific">Pontibacter rugosus</name>
    <dbReference type="NCBI Taxonomy" id="1745966"/>
    <lineage>
        <taxon>Bacteria</taxon>
        <taxon>Pseudomonadati</taxon>
        <taxon>Bacteroidota</taxon>
        <taxon>Cytophagia</taxon>
        <taxon>Cytophagales</taxon>
        <taxon>Hymenobacteraceae</taxon>
        <taxon>Pontibacter</taxon>
    </lineage>
</organism>
<sequence length="74" mass="7726">MEGGRGGEGNNGLSAVSKIAGKSSISNQRSENGLNNLWSVKYWGASNESDGGNRMVKVSPLNAASIAPFWPVCN</sequence>
<accession>A0ABW3SUP0</accession>
<evidence type="ECO:0000313" key="1">
    <source>
        <dbReference type="EMBL" id="MFD1188644.1"/>
    </source>
</evidence>
<reference evidence="2" key="1">
    <citation type="journal article" date="2019" name="Int. J. Syst. Evol. Microbiol.">
        <title>The Global Catalogue of Microorganisms (GCM) 10K type strain sequencing project: providing services to taxonomists for standard genome sequencing and annotation.</title>
        <authorList>
            <consortium name="The Broad Institute Genomics Platform"/>
            <consortium name="The Broad Institute Genome Sequencing Center for Infectious Disease"/>
            <person name="Wu L."/>
            <person name="Ma J."/>
        </authorList>
    </citation>
    <scope>NUCLEOTIDE SEQUENCE [LARGE SCALE GENOMIC DNA]</scope>
    <source>
        <strain evidence="2">JCM 31319</strain>
    </source>
</reference>
<dbReference type="EMBL" id="JBHTLD010000330">
    <property type="protein sequence ID" value="MFD1188644.1"/>
    <property type="molecule type" value="Genomic_DNA"/>
</dbReference>
<comment type="caution">
    <text evidence="1">The sequence shown here is derived from an EMBL/GenBank/DDBJ whole genome shotgun (WGS) entry which is preliminary data.</text>
</comment>
<dbReference type="Gene3D" id="3.20.20.80">
    <property type="entry name" value="Glycosidases"/>
    <property type="match status" value="1"/>
</dbReference>
<gene>
    <name evidence="1" type="ORF">ACFQ2O_20725</name>
</gene>
<protein>
    <submittedName>
        <fullName evidence="1">Uncharacterized protein</fullName>
    </submittedName>
</protein>